<dbReference type="GO" id="GO:0005886">
    <property type="term" value="C:plasma membrane"/>
    <property type="evidence" value="ECO:0007669"/>
    <property type="project" value="TreeGrafter"/>
</dbReference>
<accession>A0A084SX36</accession>
<dbReference type="FunFam" id="3.30.565.10:FF:000010">
    <property type="entry name" value="Sensor histidine kinase RcsC"/>
    <property type="match status" value="1"/>
</dbReference>
<dbReference type="Pfam" id="PF08447">
    <property type="entry name" value="PAS_3"/>
    <property type="match status" value="1"/>
</dbReference>
<dbReference type="SMART" id="SM00091">
    <property type="entry name" value="PAS"/>
    <property type="match status" value="2"/>
</dbReference>
<comment type="catalytic activity">
    <reaction evidence="1">
        <text>ATP + protein L-histidine = ADP + protein N-phospho-L-histidine.</text>
        <dbReference type="EC" id="2.7.13.3"/>
    </reaction>
</comment>
<dbReference type="CDD" id="cd17580">
    <property type="entry name" value="REC_2_DhkD-like"/>
    <property type="match status" value="1"/>
</dbReference>
<dbReference type="Gene3D" id="1.10.287.130">
    <property type="match status" value="1"/>
</dbReference>
<dbReference type="CDD" id="cd00130">
    <property type="entry name" value="PAS"/>
    <property type="match status" value="2"/>
</dbReference>
<dbReference type="InterPro" id="IPR003594">
    <property type="entry name" value="HATPase_dom"/>
</dbReference>
<dbReference type="InterPro" id="IPR003018">
    <property type="entry name" value="GAF"/>
</dbReference>
<evidence type="ECO:0000259" key="7">
    <source>
        <dbReference type="PROSITE" id="PS50109"/>
    </source>
</evidence>
<dbReference type="InterPro" id="IPR013655">
    <property type="entry name" value="PAS_fold_3"/>
</dbReference>
<dbReference type="Gene3D" id="3.30.450.40">
    <property type="match status" value="1"/>
</dbReference>
<evidence type="ECO:0000256" key="6">
    <source>
        <dbReference type="PROSITE-ProRule" id="PRU00169"/>
    </source>
</evidence>
<dbReference type="PRINTS" id="PR00344">
    <property type="entry name" value="BCTRLSENSOR"/>
</dbReference>
<evidence type="ECO:0000256" key="5">
    <source>
        <dbReference type="ARBA" id="ARBA00022777"/>
    </source>
</evidence>
<dbReference type="InterPro" id="IPR000700">
    <property type="entry name" value="PAS-assoc_C"/>
</dbReference>
<dbReference type="PROSITE" id="PS50112">
    <property type="entry name" value="PAS"/>
    <property type="match status" value="2"/>
</dbReference>
<dbReference type="PROSITE" id="PS50110">
    <property type="entry name" value="RESPONSE_REGULATORY"/>
    <property type="match status" value="1"/>
</dbReference>
<dbReference type="SUPFAM" id="SSF52172">
    <property type="entry name" value="CheY-like"/>
    <property type="match status" value="1"/>
</dbReference>
<dbReference type="PROSITE" id="PS50113">
    <property type="entry name" value="PAC"/>
    <property type="match status" value="1"/>
</dbReference>
<dbReference type="Gene3D" id="3.30.565.10">
    <property type="entry name" value="Histidine kinase-like ATPase, C-terminal domain"/>
    <property type="match status" value="1"/>
</dbReference>
<evidence type="ECO:0000259" key="8">
    <source>
        <dbReference type="PROSITE" id="PS50110"/>
    </source>
</evidence>
<dbReference type="Pfam" id="PF01590">
    <property type="entry name" value="GAF"/>
    <property type="match status" value="1"/>
</dbReference>
<dbReference type="Proteomes" id="UP000028547">
    <property type="component" value="Unassembled WGS sequence"/>
</dbReference>
<dbReference type="SUPFAM" id="SSF55874">
    <property type="entry name" value="ATPase domain of HSP90 chaperone/DNA topoisomerase II/histidine kinase"/>
    <property type="match status" value="1"/>
</dbReference>
<dbReference type="InterPro" id="IPR004358">
    <property type="entry name" value="Sig_transdc_His_kin-like_C"/>
</dbReference>
<evidence type="ECO:0000256" key="2">
    <source>
        <dbReference type="ARBA" id="ARBA00012438"/>
    </source>
</evidence>
<dbReference type="InterPro" id="IPR013656">
    <property type="entry name" value="PAS_4"/>
</dbReference>
<dbReference type="SUPFAM" id="SSF55785">
    <property type="entry name" value="PYP-like sensor domain (PAS domain)"/>
    <property type="match status" value="3"/>
</dbReference>
<dbReference type="Pfam" id="PF00512">
    <property type="entry name" value="HisKA"/>
    <property type="match status" value="1"/>
</dbReference>
<dbReference type="GO" id="GO:0009927">
    <property type="term" value="F:histidine phosphotransfer kinase activity"/>
    <property type="evidence" value="ECO:0007669"/>
    <property type="project" value="TreeGrafter"/>
</dbReference>
<dbReference type="SMART" id="SM00086">
    <property type="entry name" value="PAC"/>
    <property type="match status" value="1"/>
</dbReference>
<dbReference type="InterPro" id="IPR000014">
    <property type="entry name" value="PAS"/>
</dbReference>
<dbReference type="InterPro" id="IPR029016">
    <property type="entry name" value="GAF-like_dom_sf"/>
</dbReference>
<dbReference type="NCBIfam" id="TIGR00229">
    <property type="entry name" value="sensory_box"/>
    <property type="match status" value="1"/>
</dbReference>
<evidence type="ECO:0000259" key="9">
    <source>
        <dbReference type="PROSITE" id="PS50112"/>
    </source>
</evidence>
<feature type="domain" description="PAS" evidence="9">
    <location>
        <begin position="25"/>
        <end position="65"/>
    </location>
</feature>
<evidence type="ECO:0000313" key="12">
    <source>
        <dbReference type="Proteomes" id="UP000028547"/>
    </source>
</evidence>
<dbReference type="EC" id="2.7.13.3" evidence="2"/>
<feature type="domain" description="PAS" evidence="9">
    <location>
        <begin position="287"/>
        <end position="357"/>
    </location>
</feature>
<feature type="domain" description="PAC" evidence="10">
    <location>
        <begin position="360"/>
        <end position="412"/>
    </location>
</feature>
<dbReference type="EMBL" id="JPMI01000075">
    <property type="protein sequence ID" value="KFA93021.1"/>
    <property type="molecule type" value="Genomic_DNA"/>
</dbReference>
<dbReference type="Pfam" id="PF02518">
    <property type="entry name" value="HATPase_c"/>
    <property type="match status" value="1"/>
</dbReference>
<evidence type="ECO:0000259" key="10">
    <source>
        <dbReference type="PROSITE" id="PS50113"/>
    </source>
</evidence>
<protein>
    <recommendedName>
        <fullName evidence="2">histidine kinase</fullName>
        <ecNumber evidence="2">2.7.13.3</ecNumber>
    </recommendedName>
</protein>
<dbReference type="SUPFAM" id="SSF55781">
    <property type="entry name" value="GAF domain-like"/>
    <property type="match status" value="1"/>
</dbReference>
<dbReference type="PANTHER" id="PTHR43047">
    <property type="entry name" value="TWO-COMPONENT HISTIDINE PROTEIN KINASE"/>
    <property type="match status" value="1"/>
</dbReference>
<dbReference type="InterPro" id="IPR035965">
    <property type="entry name" value="PAS-like_dom_sf"/>
</dbReference>
<comment type="caution">
    <text evidence="11">The sequence shown here is derived from an EMBL/GenBank/DDBJ whole genome shotgun (WGS) entry which is preliminary data.</text>
</comment>
<dbReference type="CDD" id="cd00082">
    <property type="entry name" value="HisKA"/>
    <property type="match status" value="1"/>
</dbReference>
<dbReference type="InterPro" id="IPR001789">
    <property type="entry name" value="Sig_transdc_resp-reg_receiver"/>
</dbReference>
<dbReference type="InterPro" id="IPR036890">
    <property type="entry name" value="HATPase_C_sf"/>
</dbReference>
<dbReference type="InterPro" id="IPR005467">
    <property type="entry name" value="His_kinase_dom"/>
</dbReference>
<evidence type="ECO:0000256" key="3">
    <source>
        <dbReference type="ARBA" id="ARBA00022553"/>
    </source>
</evidence>
<dbReference type="SMART" id="SM00448">
    <property type="entry name" value="REC"/>
    <property type="match status" value="1"/>
</dbReference>
<dbReference type="SMART" id="SM00387">
    <property type="entry name" value="HATPase_c"/>
    <property type="match status" value="1"/>
</dbReference>
<gene>
    <name evidence="11" type="ORF">Q664_12125</name>
</gene>
<keyword evidence="5" id="KW-0418">Kinase</keyword>
<dbReference type="InterPro" id="IPR001610">
    <property type="entry name" value="PAC"/>
</dbReference>
<dbReference type="InterPro" id="IPR003661">
    <property type="entry name" value="HisK_dim/P_dom"/>
</dbReference>
<evidence type="ECO:0000256" key="1">
    <source>
        <dbReference type="ARBA" id="ARBA00000085"/>
    </source>
</evidence>
<dbReference type="Pfam" id="PF00072">
    <property type="entry name" value="Response_reg"/>
    <property type="match status" value="1"/>
</dbReference>
<dbReference type="Gene3D" id="3.40.50.2300">
    <property type="match status" value="1"/>
</dbReference>
<dbReference type="CDD" id="cd16922">
    <property type="entry name" value="HATPase_EvgS-ArcB-TorS-like"/>
    <property type="match status" value="1"/>
</dbReference>
<dbReference type="PROSITE" id="PS50109">
    <property type="entry name" value="HIS_KIN"/>
    <property type="match status" value="1"/>
</dbReference>
<dbReference type="SMART" id="SM00065">
    <property type="entry name" value="GAF"/>
    <property type="match status" value="1"/>
</dbReference>
<feature type="domain" description="Histidine kinase" evidence="7">
    <location>
        <begin position="605"/>
        <end position="826"/>
    </location>
</feature>
<evidence type="ECO:0000256" key="4">
    <source>
        <dbReference type="ARBA" id="ARBA00022679"/>
    </source>
</evidence>
<feature type="domain" description="Response regulatory" evidence="8">
    <location>
        <begin position="852"/>
        <end position="970"/>
    </location>
</feature>
<dbReference type="AlphaFoldDB" id="A0A084SX36"/>
<dbReference type="FunFam" id="3.30.450.20:FF:000099">
    <property type="entry name" value="Sensory box sensor histidine kinase"/>
    <property type="match status" value="1"/>
</dbReference>
<organism evidence="11 12">
    <name type="scientific">Archangium violaceum Cb vi76</name>
    <dbReference type="NCBI Taxonomy" id="1406225"/>
    <lineage>
        <taxon>Bacteria</taxon>
        <taxon>Pseudomonadati</taxon>
        <taxon>Myxococcota</taxon>
        <taxon>Myxococcia</taxon>
        <taxon>Myxococcales</taxon>
        <taxon>Cystobacterineae</taxon>
        <taxon>Archangiaceae</taxon>
        <taxon>Archangium</taxon>
    </lineage>
</organism>
<proteinExistence type="predicted"/>
<sequence>MANHEPSITPTGGLERGVPVGVDPLLDGVTDGILVVDGAWHLVWINAVFERLLGRSREQLLGQELWTALPEVAESPFAPAWRRAMDARTLVSLEDFFGPGGVWLESRAFPSGEGLVVFSRDVTERRLAENERVRLLSAEQTARTAVEGERTRFQEMLMLAPAAVSITRGPEHRFVFSNLLHRRFHGGRDMVGQPVREVLPELAGQGVFEVMERVYTTGSSYVGRARPVKVPRTPGAPTEEMFFDIAYHPQRDAAGRVEGVAIFAYDVTDLVRSRRTAEALARDLGHSEERFRSLVTATSDIIWATPPSGEFVEEQPGWSAFTGQPREEYQGWGWLDAVHPEDRERSVRSWEEALSTHTSFQVEHRLRHHDGSYRHMLARAVPVLEKDGSVREWVGAHRDITQQRQGEAERERLLAREQRHSVQLQGLASAALVISEAESVEHVLKAITEQAREVIGAHQAVTSLLLEGNWSQAIHSVSMSDRYGAWREWKQSREGTGIYSWVCRLNLPMRLTQPELEAHPAWRGFGRHTGKHPPMRGWLAAPLVGRDGRNLGLIQLSDRYEGDFSSEDEAILVQLARMASVAIENTRLMAETQAANRAKDEFLAVMSHELRTPLTAVLGWTQMLRNRQGDAKAVEKGLAVIERNARTLAQLIEDVLDVSRIITGKLTLHRRGVELVGVVQAAVEVVKPHAEQKGVSLSLEVDVGGNGAAMLVGDPGRLQQVCWNLLVNAVKFTPAGGRVYVRVERDERELRVRVTDTGKGIRADFLPHLFERFWQADGSATREHGGLGLGLAIVHHLVGLHGGQVRAESEGEGKGSTFTVALPVPAVLPEAKTDALPGAETQAPEVRLDGVSVLLVEDAPDARELIALMLRERGAVVGTASNAAEAMERLRESMPEVLVSDIGLPGEDGHALLRKVRAWAEARDQWVPAIALTAYAGAEDARKAYRAGFQVHLAKPLEPAALVEAVARLAGRGDAGARVG</sequence>
<dbReference type="Pfam" id="PF08448">
    <property type="entry name" value="PAS_4"/>
    <property type="match status" value="2"/>
</dbReference>
<dbReference type="SMART" id="SM00388">
    <property type="entry name" value="HisKA"/>
    <property type="match status" value="1"/>
</dbReference>
<name>A0A084SX36_9BACT</name>
<reference evidence="11 12" key="1">
    <citation type="submission" date="2014-07" db="EMBL/GenBank/DDBJ databases">
        <title>Draft Genome Sequence of Gephyronic Acid Producer, Cystobacter violaceus Strain Cb vi76.</title>
        <authorList>
            <person name="Stevens D.C."/>
            <person name="Young J."/>
            <person name="Carmichael R."/>
            <person name="Tan J."/>
            <person name="Taylor R.E."/>
        </authorList>
    </citation>
    <scope>NUCLEOTIDE SEQUENCE [LARGE SCALE GENOMIC DNA]</scope>
    <source>
        <strain evidence="11 12">Cb vi76</strain>
    </source>
</reference>
<dbReference type="Gene3D" id="3.30.450.20">
    <property type="entry name" value="PAS domain"/>
    <property type="match status" value="3"/>
</dbReference>
<evidence type="ECO:0000313" key="11">
    <source>
        <dbReference type="EMBL" id="KFA93021.1"/>
    </source>
</evidence>
<dbReference type="GO" id="GO:0000155">
    <property type="term" value="F:phosphorelay sensor kinase activity"/>
    <property type="evidence" value="ECO:0007669"/>
    <property type="project" value="InterPro"/>
</dbReference>
<dbReference type="InterPro" id="IPR011006">
    <property type="entry name" value="CheY-like_superfamily"/>
</dbReference>
<dbReference type="PANTHER" id="PTHR43047:SF72">
    <property type="entry name" value="OSMOSENSING HISTIDINE PROTEIN KINASE SLN1"/>
    <property type="match status" value="1"/>
</dbReference>
<keyword evidence="3 6" id="KW-0597">Phosphoprotein</keyword>
<keyword evidence="4" id="KW-0808">Transferase</keyword>
<feature type="modified residue" description="4-aspartylphosphate" evidence="6">
    <location>
        <position position="901"/>
    </location>
</feature>